<organism evidence="2 3">
    <name type="scientific">Faecalicatena contorta</name>
    <dbReference type="NCBI Taxonomy" id="39482"/>
    <lineage>
        <taxon>Bacteria</taxon>
        <taxon>Bacillati</taxon>
        <taxon>Bacillota</taxon>
        <taxon>Clostridia</taxon>
        <taxon>Lachnospirales</taxon>
        <taxon>Lachnospiraceae</taxon>
        <taxon>Faecalicatena</taxon>
    </lineage>
</organism>
<proteinExistence type="predicted"/>
<keyword evidence="1" id="KW-0732">Signal</keyword>
<dbReference type="STRING" id="39482.ERS852491_03144"/>
<dbReference type="AlphaFoldDB" id="A0A174HLX9"/>
<protein>
    <recommendedName>
        <fullName evidence="4">DUF5067 domain-containing protein</fullName>
    </recommendedName>
</protein>
<feature type="signal peptide" evidence="1">
    <location>
        <begin position="1"/>
        <end position="30"/>
    </location>
</feature>
<gene>
    <name evidence="2" type="ORF">ERS852491_03144</name>
</gene>
<evidence type="ECO:0000256" key="1">
    <source>
        <dbReference type="SAM" id="SignalP"/>
    </source>
</evidence>
<accession>A0A174HLX9</accession>
<reference evidence="2 3" key="1">
    <citation type="submission" date="2015-09" db="EMBL/GenBank/DDBJ databases">
        <authorList>
            <consortium name="Pathogen Informatics"/>
        </authorList>
    </citation>
    <scope>NUCLEOTIDE SEQUENCE [LARGE SCALE GENOMIC DNA]</scope>
    <source>
        <strain evidence="2 3">2789STDY5834876</strain>
    </source>
</reference>
<feature type="chain" id="PRO_5008023539" description="DUF5067 domain-containing protein" evidence="1">
    <location>
        <begin position="31"/>
        <end position="175"/>
    </location>
</feature>
<evidence type="ECO:0000313" key="3">
    <source>
        <dbReference type="Proteomes" id="UP000095544"/>
    </source>
</evidence>
<evidence type="ECO:0000313" key="2">
    <source>
        <dbReference type="EMBL" id="CUO73979.1"/>
    </source>
</evidence>
<dbReference type="RefSeq" id="WP_055154104.1">
    <property type="nucleotide sequence ID" value="NZ_CYZU01000031.1"/>
</dbReference>
<dbReference type="EMBL" id="CYZU01000031">
    <property type="protein sequence ID" value="CUO73979.1"/>
    <property type="molecule type" value="Genomic_DNA"/>
</dbReference>
<dbReference type="Proteomes" id="UP000095544">
    <property type="component" value="Unassembled WGS sequence"/>
</dbReference>
<evidence type="ECO:0008006" key="4">
    <source>
        <dbReference type="Google" id="ProtNLM"/>
    </source>
</evidence>
<sequence>MNIHVNRNNRKKCLILAAAAAVLLGVAVTAALLPGRPEEQGDFVVDERTETSAEMKDPAFIQKKVQENADASRMILRINSQIQLKKNWDEALLYLSNVPENPYDLYLELICDESGKTVYKSNILKPGDSVEKDRLTGIERSGAQPYTALFHILEDGKEISTVEYAVTVELLGGDE</sequence>
<name>A0A174HLX9_9FIRM</name>